<dbReference type="Proteomes" id="UP001143307">
    <property type="component" value="Unassembled WGS sequence"/>
</dbReference>
<evidence type="ECO:0000256" key="2">
    <source>
        <dbReference type="ARBA" id="ARBA00023015"/>
    </source>
</evidence>
<keyword evidence="4" id="KW-0804">Transcription</keyword>
<dbReference type="PANTHER" id="PTHR30419:SF30">
    <property type="entry name" value="LYSR FAMILY TRANSCRIPTIONAL REGULATOR"/>
    <property type="match status" value="1"/>
</dbReference>
<comment type="caution">
    <text evidence="6">The sequence shown here is derived from an EMBL/GenBank/DDBJ whole genome shotgun (WGS) entry which is preliminary data.</text>
</comment>
<dbReference type="EMBL" id="SHNP01000003">
    <property type="protein sequence ID" value="MCX2974020.1"/>
    <property type="molecule type" value="Genomic_DNA"/>
</dbReference>
<dbReference type="Pfam" id="PF00126">
    <property type="entry name" value="HTH_1"/>
    <property type="match status" value="1"/>
</dbReference>
<dbReference type="InterPro" id="IPR036390">
    <property type="entry name" value="WH_DNA-bd_sf"/>
</dbReference>
<evidence type="ECO:0000256" key="1">
    <source>
        <dbReference type="ARBA" id="ARBA00009437"/>
    </source>
</evidence>
<evidence type="ECO:0000256" key="4">
    <source>
        <dbReference type="ARBA" id="ARBA00023163"/>
    </source>
</evidence>
<dbReference type="Gene3D" id="1.10.10.10">
    <property type="entry name" value="Winged helix-like DNA-binding domain superfamily/Winged helix DNA-binding domain"/>
    <property type="match status" value="1"/>
</dbReference>
<evidence type="ECO:0000313" key="7">
    <source>
        <dbReference type="Proteomes" id="UP001143307"/>
    </source>
</evidence>
<proteinExistence type="inferred from homology"/>
<reference evidence="6" key="1">
    <citation type="submission" date="2019-02" db="EMBL/GenBank/DDBJ databases">
        <authorList>
            <person name="Li S.-H."/>
        </authorList>
    </citation>
    <scope>NUCLEOTIDE SEQUENCE</scope>
    <source>
        <strain evidence="6">IMCC8485</strain>
    </source>
</reference>
<dbReference type="Pfam" id="PF03466">
    <property type="entry name" value="LysR_substrate"/>
    <property type="match status" value="1"/>
</dbReference>
<protein>
    <submittedName>
        <fullName evidence="6">LysR family transcriptional regulator</fullName>
    </submittedName>
</protein>
<evidence type="ECO:0000259" key="5">
    <source>
        <dbReference type="PROSITE" id="PS50931"/>
    </source>
</evidence>
<sequence>MKTETLTRRASGVDLRKLEIFAAVAQCGGFSAGAEQLHMAQPAVSIAVRKLEDSLGVTLFDRSSRSIALTAEGEQLLGRAQSILQQVQDLAQSAGDLSDLLRGELSISCPSMLATYFLPDLLSGFLTEHSGLTASVIQAGTTQIEEMLLRDDIELGVTTTSGTEDLERLPLIKEQMVVCVAENHPWAQRSHLNTQELHNTPMVVYESGYFIRAQLDQLCREAAAEPELRLQSNFLPLLVRMVKQGIGVTVGLRTMAEQEPGIAGIPLTPGVEVPMALAKRKGRTISRANQAFLDWVALQL</sequence>
<dbReference type="PRINTS" id="PR00039">
    <property type="entry name" value="HTHLYSR"/>
</dbReference>
<dbReference type="CDD" id="cd05466">
    <property type="entry name" value="PBP2_LTTR_substrate"/>
    <property type="match status" value="1"/>
</dbReference>
<dbReference type="InterPro" id="IPR036388">
    <property type="entry name" value="WH-like_DNA-bd_sf"/>
</dbReference>
<dbReference type="SUPFAM" id="SSF53850">
    <property type="entry name" value="Periplasmic binding protein-like II"/>
    <property type="match status" value="1"/>
</dbReference>
<accession>A0ABT3SVK0</accession>
<dbReference type="InterPro" id="IPR050950">
    <property type="entry name" value="HTH-type_LysR_regulators"/>
</dbReference>
<keyword evidence="2" id="KW-0805">Transcription regulation</keyword>
<feature type="domain" description="HTH lysR-type" evidence="5">
    <location>
        <begin position="13"/>
        <end position="70"/>
    </location>
</feature>
<dbReference type="PROSITE" id="PS50931">
    <property type="entry name" value="HTH_LYSR"/>
    <property type="match status" value="1"/>
</dbReference>
<evidence type="ECO:0000256" key="3">
    <source>
        <dbReference type="ARBA" id="ARBA00023125"/>
    </source>
</evidence>
<comment type="similarity">
    <text evidence="1">Belongs to the LysR transcriptional regulatory family.</text>
</comment>
<keyword evidence="7" id="KW-1185">Reference proteome</keyword>
<dbReference type="RefSeq" id="WP_279252840.1">
    <property type="nucleotide sequence ID" value="NZ_SHNP01000003.1"/>
</dbReference>
<organism evidence="6 7">
    <name type="scientific">Candidatus Seongchinamella marina</name>
    <dbReference type="NCBI Taxonomy" id="2518990"/>
    <lineage>
        <taxon>Bacteria</taxon>
        <taxon>Pseudomonadati</taxon>
        <taxon>Pseudomonadota</taxon>
        <taxon>Gammaproteobacteria</taxon>
        <taxon>Cellvibrionales</taxon>
        <taxon>Halieaceae</taxon>
        <taxon>Seongchinamella</taxon>
    </lineage>
</organism>
<dbReference type="InterPro" id="IPR000847">
    <property type="entry name" value="LysR_HTH_N"/>
</dbReference>
<gene>
    <name evidence="6" type="ORF">EYC87_10550</name>
</gene>
<dbReference type="InterPro" id="IPR005119">
    <property type="entry name" value="LysR_subst-bd"/>
</dbReference>
<evidence type="ECO:0000313" key="6">
    <source>
        <dbReference type="EMBL" id="MCX2974020.1"/>
    </source>
</evidence>
<dbReference type="PANTHER" id="PTHR30419">
    <property type="entry name" value="HTH-TYPE TRANSCRIPTIONAL REGULATOR YBHD"/>
    <property type="match status" value="1"/>
</dbReference>
<keyword evidence="3" id="KW-0238">DNA-binding</keyword>
<dbReference type="SUPFAM" id="SSF46785">
    <property type="entry name" value="Winged helix' DNA-binding domain"/>
    <property type="match status" value="1"/>
</dbReference>
<name>A0ABT3SVK0_9GAMM</name>
<dbReference type="Gene3D" id="3.40.190.290">
    <property type="match status" value="1"/>
</dbReference>